<dbReference type="OrthoDB" id="5812619at2759"/>
<evidence type="ECO:0000256" key="1">
    <source>
        <dbReference type="SAM" id="MobiDB-lite"/>
    </source>
</evidence>
<evidence type="ECO:0000313" key="4">
    <source>
        <dbReference type="Proteomes" id="UP000515150"/>
    </source>
</evidence>
<reference evidence="5 6" key="1">
    <citation type="submission" date="2025-04" db="UniProtKB">
        <authorList>
            <consortium name="RefSeq"/>
        </authorList>
    </citation>
    <scope>IDENTIFICATION</scope>
</reference>
<feature type="compositionally biased region" description="Polar residues" evidence="1">
    <location>
        <begin position="1"/>
        <end position="31"/>
    </location>
</feature>
<dbReference type="SUPFAM" id="SSF46689">
    <property type="entry name" value="Homeodomain-like"/>
    <property type="match status" value="2"/>
</dbReference>
<dbReference type="Gene3D" id="1.10.10.60">
    <property type="entry name" value="Homeodomain-like"/>
    <property type="match status" value="2"/>
</dbReference>
<evidence type="ECO:0000313" key="6">
    <source>
        <dbReference type="RefSeq" id="XP_029016805.1"/>
    </source>
</evidence>
<evidence type="ECO:0000313" key="5">
    <source>
        <dbReference type="RefSeq" id="XP_029016804.1"/>
    </source>
</evidence>
<dbReference type="KEGG" id="bspl:114861579"/>
<feature type="domain" description="Myb-like" evidence="2">
    <location>
        <begin position="349"/>
        <end position="415"/>
    </location>
</feature>
<dbReference type="GO" id="GO:0003682">
    <property type="term" value="F:chromatin binding"/>
    <property type="evidence" value="ECO:0007669"/>
    <property type="project" value="TreeGrafter"/>
</dbReference>
<dbReference type="InterPro" id="IPR017930">
    <property type="entry name" value="Myb_dom"/>
</dbReference>
<sequence>MSFPSLSSSPQKNKSFSQGLKESPETVSVDSHQAIDKKKKKKVLSPPTDGGEFSGHQEKVEADIGATEITKIEKKPKKKKRRLSGKSAAIATNNKNQDLDVFCTETHKTWKEEEKKKKKKSGVESQEGDSNNNNNKKKKQRQQSSEKKKQKIMVTRRMKKREEGKNTAGTDFVSLDMALVEELQEFVPDVKQKSIHQISKLLKYDLLRFRKFKQQGVSVRWGRCSKVENEQIRRNVSDFLALTGISSASHLLFPQRYKEQEADFRKLRVQHHFLEKIAEGIPRTCQQVVTRAKKMFDERNHMGRFSEDEVHSLIKLQNLHGNDWRTISEKTGRSIYALQKRFSSLAAGRGPWTANEESRLRQALKAHLEALLQLNSIGPGLTRDQLCTNLPWKEISHEVGTRSWTQCRLKWFSILKNKLSSCGSTFNRGPEGLQAKIQLINTLYNMQVDDAADIDWDRIAETIGKVTPVCVQKSFHRLKVSRVPNWTSLSYGETVDFLKQKVVPILQEKLSKFSKEEMHQELEEGSYHLSDIFSWEDEENKYQELDNSQLPFS</sequence>
<dbReference type="GO" id="GO:0006363">
    <property type="term" value="P:termination of RNA polymerase I transcription"/>
    <property type="evidence" value="ECO:0007669"/>
    <property type="project" value="TreeGrafter"/>
</dbReference>
<dbReference type="Pfam" id="PF00249">
    <property type="entry name" value="Myb_DNA-binding"/>
    <property type="match status" value="1"/>
</dbReference>
<feature type="region of interest" description="Disordered" evidence="1">
    <location>
        <begin position="1"/>
        <end position="98"/>
    </location>
</feature>
<gene>
    <name evidence="5 6" type="primary">LOC114861579</name>
</gene>
<dbReference type="PANTHER" id="PTHR46760">
    <property type="entry name" value="TRANSCRIPTION TERMINATION FACTOR 1"/>
    <property type="match status" value="1"/>
</dbReference>
<evidence type="ECO:0000259" key="3">
    <source>
        <dbReference type="PROSITE" id="PS51294"/>
    </source>
</evidence>
<dbReference type="GeneID" id="114861579"/>
<feature type="region of interest" description="Disordered" evidence="1">
    <location>
        <begin position="110"/>
        <end position="165"/>
    </location>
</feature>
<dbReference type="RefSeq" id="XP_029016804.1">
    <property type="nucleotide sequence ID" value="XM_029160971.3"/>
</dbReference>
<dbReference type="InterPro" id="IPR053078">
    <property type="entry name" value="TTF1-like"/>
</dbReference>
<keyword evidence="4" id="KW-1185">Reference proteome</keyword>
<dbReference type="SMART" id="SM00717">
    <property type="entry name" value="SANT"/>
    <property type="match status" value="3"/>
</dbReference>
<protein>
    <submittedName>
        <fullName evidence="5 6">Transcription termination factor 1-like isoform X1</fullName>
    </submittedName>
</protein>
<organism evidence="4 6">
    <name type="scientific">Betta splendens</name>
    <name type="common">Siamese fighting fish</name>
    <dbReference type="NCBI Taxonomy" id="158456"/>
    <lineage>
        <taxon>Eukaryota</taxon>
        <taxon>Metazoa</taxon>
        <taxon>Chordata</taxon>
        <taxon>Craniata</taxon>
        <taxon>Vertebrata</taxon>
        <taxon>Euteleostomi</taxon>
        <taxon>Actinopterygii</taxon>
        <taxon>Neopterygii</taxon>
        <taxon>Teleostei</taxon>
        <taxon>Neoteleostei</taxon>
        <taxon>Acanthomorphata</taxon>
        <taxon>Anabantaria</taxon>
        <taxon>Anabantiformes</taxon>
        <taxon>Anabantoidei</taxon>
        <taxon>Osphronemidae</taxon>
        <taxon>Betta</taxon>
    </lineage>
</organism>
<dbReference type="CDD" id="cd00167">
    <property type="entry name" value="SANT"/>
    <property type="match status" value="1"/>
</dbReference>
<dbReference type="InterPro" id="IPR009057">
    <property type="entry name" value="Homeodomain-like_sf"/>
</dbReference>
<dbReference type="PROSITE" id="PS50090">
    <property type="entry name" value="MYB_LIKE"/>
    <property type="match status" value="1"/>
</dbReference>
<evidence type="ECO:0000259" key="2">
    <source>
        <dbReference type="PROSITE" id="PS50090"/>
    </source>
</evidence>
<accession>A0A6P7NF90</accession>
<dbReference type="RefSeq" id="XP_029016805.1">
    <property type="nucleotide sequence ID" value="XM_029160972.3"/>
</dbReference>
<feature type="domain" description="HTH myb-type" evidence="3">
    <location>
        <begin position="392"/>
        <end position="419"/>
    </location>
</feature>
<feature type="compositionally biased region" description="Basic residues" evidence="1">
    <location>
        <begin position="148"/>
        <end position="159"/>
    </location>
</feature>
<dbReference type="Proteomes" id="UP000515150">
    <property type="component" value="Chromosome 9"/>
</dbReference>
<feature type="compositionally biased region" description="Basic residues" evidence="1">
    <location>
        <begin position="74"/>
        <end position="84"/>
    </location>
</feature>
<proteinExistence type="predicted"/>
<dbReference type="PROSITE" id="PS51294">
    <property type="entry name" value="HTH_MYB"/>
    <property type="match status" value="1"/>
</dbReference>
<dbReference type="GO" id="GO:0005730">
    <property type="term" value="C:nucleolus"/>
    <property type="evidence" value="ECO:0007669"/>
    <property type="project" value="TreeGrafter"/>
</dbReference>
<dbReference type="PANTHER" id="PTHR46760:SF1">
    <property type="entry name" value="TRANSCRIPTION TERMINATION FACTOR 1"/>
    <property type="match status" value="1"/>
</dbReference>
<dbReference type="AlphaFoldDB" id="A0A6P7NF90"/>
<name>A0A6P7NF90_BETSP</name>
<dbReference type="InterPro" id="IPR001005">
    <property type="entry name" value="SANT/Myb"/>
</dbReference>